<evidence type="ECO:0000313" key="5">
    <source>
        <dbReference type="EMBL" id="MCT8990709.1"/>
    </source>
</evidence>
<dbReference type="RefSeq" id="WP_261515586.1">
    <property type="nucleotide sequence ID" value="NZ_JAODNV010000010.1"/>
</dbReference>
<dbReference type="EMBL" id="JAODNV010000010">
    <property type="protein sequence ID" value="MCT8990709.1"/>
    <property type="molecule type" value="Genomic_DNA"/>
</dbReference>
<dbReference type="Gene3D" id="3.10.350.10">
    <property type="entry name" value="LysM domain"/>
    <property type="match status" value="1"/>
</dbReference>
<comment type="similarity">
    <text evidence="1">Belongs to the E.coli NlpD/Haemophilus LppB family.</text>
</comment>
<dbReference type="PROSITE" id="PS51782">
    <property type="entry name" value="LYSM"/>
    <property type="match status" value="1"/>
</dbReference>
<name>A0A9X3B035_9HYPH</name>
<dbReference type="AlphaFoldDB" id="A0A9X3B035"/>
<feature type="region of interest" description="Disordered" evidence="2">
    <location>
        <begin position="210"/>
        <end position="283"/>
    </location>
</feature>
<feature type="signal peptide" evidence="3">
    <location>
        <begin position="1"/>
        <end position="31"/>
    </location>
</feature>
<dbReference type="Gene3D" id="2.70.70.10">
    <property type="entry name" value="Glucose Permease (Domain IIA)"/>
    <property type="match status" value="1"/>
</dbReference>
<gene>
    <name evidence="5" type="ORF">NYR54_10460</name>
</gene>
<feature type="compositionally biased region" description="Low complexity" evidence="2">
    <location>
        <begin position="74"/>
        <end position="105"/>
    </location>
</feature>
<sequence>MRFGISRQHGSALARGAAVLAMGALMAGCSAANLTDGLTTSSTGTMGVAQTSQPYPGDRVPRPKEPIGMEMQNTAATWTPPTAPSSSSWSSYSVPSATSSTVSSAPLPPPAAPGQPASQPAPAVARQPELEQRETQVAALPRAPEPPRASSGGLSGNTYTVTAGDTLYSVSRKTGVSVDRLKQANSLSGDTIRVGQKLVIPGGSGTAITSAAPAPAKQPEPVKTAAVKAEPSAIKPAPSQVETPKASASTTAPVQSEPKTAAQEKPAEEQVASLPPQATGVDRLRWPVRGRVISGFGSGSDGRPNDGIDIAVPEGTAVHAAENGVVIYAGDGLKGFGNTILVRHEDGLVTVYGHTSEMKVKRGDTVRRGQEIALSGMTGDADRPKLHFEVRKGTSPVDPMTYLE</sequence>
<dbReference type="SUPFAM" id="SSF51261">
    <property type="entry name" value="Duplicated hybrid motif"/>
    <property type="match status" value="1"/>
</dbReference>
<dbReference type="InterPro" id="IPR018392">
    <property type="entry name" value="LysM"/>
</dbReference>
<dbReference type="InterPro" id="IPR011055">
    <property type="entry name" value="Dup_hybrid_motif"/>
</dbReference>
<dbReference type="SMART" id="SM00257">
    <property type="entry name" value="LysM"/>
    <property type="match status" value="1"/>
</dbReference>
<dbReference type="CDD" id="cd12797">
    <property type="entry name" value="M23_peptidase"/>
    <property type="match status" value="1"/>
</dbReference>
<dbReference type="Pfam" id="PF01476">
    <property type="entry name" value="LysM"/>
    <property type="match status" value="1"/>
</dbReference>
<dbReference type="SUPFAM" id="SSF54106">
    <property type="entry name" value="LysM domain"/>
    <property type="match status" value="1"/>
</dbReference>
<dbReference type="Pfam" id="PF01551">
    <property type="entry name" value="Peptidase_M23"/>
    <property type="match status" value="1"/>
</dbReference>
<dbReference type="InterPro" id="IPR050570">
    <property type="entry name" value="Cell_wall_metabolism_enzyme"/>
</dbReference>
<reference evidence="5" key="1">
    <citation type="submission" date="2022-08" db="EMBL/GenBank/DDBJ databases">
        <title>Chelativorans sichuanense sp. nov., a paraffin oil-degrading bacterium isolated from a mixture of oil-based drill cuttings and paddy soil.</title>
        <authorList>
            <person name="Yu J."/>
            <person name="Liu H."/>
            <person name="Chen Q."/>
        </authorList>
    </citation>
    <scope>NUCLEOTIDE SEQUENCE</scope>
    <source>
        <strain evidence="5">SCAU 2101</strain>
    </source>
</reference>
<dbReference type="PANTHER" id="PTHR21666:SF263">
    <property type="entry name" value="MUREIN HYDROLASE ACTIVATOR NLPD"/>
    <property type="match status" value="1"/>
</dbReference>
<feature type="domain" description="LysM" evidence="4">
    <location>
        <begin position="157"/>
        <end position="200"/>
    </location>
</feature>
<organism evidence="5 6">
    <name type="scientific">Chelativorans petroleitrophicus</name>
    <dbReference type="NCBI Taxonomy" id="2975484"/>
    <lineage>
        <taxon>Bacteria</taxon>
        <taxon>Pseudomonadati</taxon>
        <taxon>Pseudomonadota</taxon>
        <taxon>Alphaproteobacteria</taxon>
        <taxon>Hyphomicrobiales</taxon>
        <taxon>Phyllobacteriaceae</taxon>
        <taxon>Chelativorans</taxon>
    </lineage>
</organism>
<evidence type="ECO:0000256" key="3">
    <source>
        <dbReference type="SAM" id="SignalP"/>
    </source>
</evidence>
<dbReference type="CDD" id="cd00118">
    <property type="entry name" value="LysM"/>
    <property type="match status" value="1"/>
</dbReference>
<keyword evidence="6" id="KW-1185">Reference proteome</keyword>
<feature type="chain" id="PRO_5040931204" evidence="3">
    <location>
        <begin position="32"/>
        <end position="404"/>
    </location>
</feature>
<dbReference type="PANTHER" id="PTHR21666">
    <property type="entry name" value="PEPTIDASE-RELATED"/>
    <property type="match status" value="1"/>
</dbReference>
<proteinExistence type="inferred from homology"/>
<feature type="compositionally biased region" description="Low complexity" evidence="2">
    <location>
        <begin position="114"/>
        <end position="127"/>
    </location>
</feature>
<dbReference type="PROSITE" id="PS51257">
    <property type="entry name" value="PROKAR_LIPOPROTEIN"/>
    <property type="match status" value="1"/>
</dbReference>
<dbReference type="InterPro" id="IPR036779">
    <property type="entry name" value="LysM_dom_sf"/>
</dbReference>
<dbReference type="InterPro" id="IPR016047">
    <property type="entry name" value="M23ase_b-sheet_dom"/>
</dbReference>
<dbReference type="Proteomes" id="UP001149009">
    <property type="component" value="Unassembled WGS sequence"/>
</dbReference>
<dbReference type="GO" id="GO:0004222">
    <property type="term" value="F:metalloendopeptidase activity"/>
    <property type="evidence" value="ECO:0007669"/>
    <property type="project" value="TreeGrafter"/>
</dbReference>
<evidence type="ECO:0000313" key="6">
    <source>
        <dbReference type="Proteomes" id="UP001149009"/>
    </source>
</evidence>
<evidence type="ECO:0000259" key="4">
    <source>
        <dbReference type="PROSITE" id="PS51782"/>
    </source>
</evidence>
<evidence type="ECO:0000256" key="1">
    <source>
        <dbReference type="ARBA" id="ARBA00038420"/>
    </source>
</evidence>
<evidence type="ECO:0000256" key="2">
    <source>
        <dbReference type="SAM" id="MobiDB-lite"/>
    </source>
</evidence>
<feature type="region of interest" description="Disordered" evidence="2">
    <location>
        <begin position="43"/>
        <end position="157"/>
    </location>
</feature>
<accession>A0A9X3B035</accession>
<keyword evidence="3" id="KW-0732">Signal</keyword>
<protein>
    <submittedName>
        <fullName evidence="5">M23 family metallopeptidase</fullName>
    </submittedName>
</protein>
<comment type="caution">
    <text evidence="5">The sequence shown here is derived from an EMBL/GenBank/DDBJ whole genome shotgun (WGS) entry which is preliminary data.</text>
</comment>
<feature type="compositionally biased region" description="Polar residues" evidence="2">
    <location>
        <begin position="240"/>
        <end position="258"/>
    </location>
</feature>